<evidence type="ECO:0008006" key="3">
    <source>
        <dbReference type="Google" id="ProtNLM"/>
    </source>
</evidence>
<evidence type="ECO:0000313" key="2">
    <source>
        <dbReference type="Proteomes" id="UP001628164"/>
    </source>
</evidence>
<name>A0ABQ6PFQ6_9GAMM</name>
<protein>
    <recommendedName>
        <fullName evidence="3">Aspartate aminotransferase</fullName>
    </recommendedName>
</protein>
<dbReference type="EMBL" id="BTHG01000005">
    <property type="protein sequence ID" value="GMN89774.1"/>
    <property type="molecule type" value="Genomic_DNA"/>
</dbReference>
<comment type="caution">
    <text evidence="1">The sequence shown here is derived from an EMBL/GenBank/DDBJ whole genome shotgun (WGS) entry which is preliminary data.</text>
</comment>
<dbReference type="Proteomes" id="UP001628164">
    <property type="component" value="Unassembled WGS sequence"/>
</dbReference>
<keyword evidence="2" id="KW-1185">Reference proteome</keyword>
<gene>
    <name evidence="1" type="ORF">fsci_12610</name>
</gene>
<proteinExistence type="predicted"/>
<dbReference type="InterPro" id="IPR015422">
    <property type="entry name" value="PyrdxlP-dep_Trfase_small"/>
</dbReference>
<sequence>MLKISDKVGCIAVSATVVMSELAAELKQQGRDVVSLSIGEPGFSHLIVSKKLLKKL</sequence>
<accession>A0ABQ6PFQ6</accession>
<evidence type="ECO:0000313" key="1">
    <source>
        <dbReference type="EMBL" id="GMN89774.1"/>
    </source>
</evidence>
<dbReference type="Gene3D" id="3.90.1150.10">
    <property type="entry name" value="Aspartate Aminotransferase, domain 1"/>
    <property type="match status" value="1"/>
</dbReference>
<organism evidence="1 2">
    <name type="scientific">Francisella sciaenopsi</name>
    <dbReference type="NCBI Taxonomy" id="3055034"/>
    <lineage>
        <taxon>Bacteria</taxon>
        <taxon>Pseudomonadati</taxon>
        <taxon>Pseudomonadota</taxon>
        <taxon>Gammaproteobacteria</taxon>
        <taxon>Thiotrichales</taxon>
        <taxon>Francisellaceae</taxon>
        <taxon>Francisella</taxon>
    </lineage>
</organism>
<reference evidence="1 2" key="1">
    <citation type="journal article" date="2024" name="Dis. Aquat. Organ.">
        <title>Francisella sciaenopsi sp. nov. isolated from diseased red drum Sciaenops ocellatus in Florida, USA.</title>
        <authorList>
            <person name="Kawahara M."/>
            <person name="Cody T.T."/>
            <person name="Yanong R.P.E."/>
            <person name="Henderson E."/>
            <person name="Yazdi Z."/>
            <person name="Soto E."/>
        </authorList>
    </citation>
    <scope>NUCLEOTIDE SEQUENCE [LARGE SCALE GENOMIC DNA]</scope>
    <source>
        <strain evidence="1 2">R22-20-7</strain>
    </source>
</reference>